<dbReference type="GO" id="GO:0000166">
    <property type="term" value="F:nucleotide binding"/>
    <property type="evidence" value="ECO:0007669"/>
    <property type="project" value="UniProtKB-KW"/>
</dbReference>
<keyword evidence="2" id="KW-0479">Metal-binding</keyword>
<dbReference type="GO" id="GO:0005634">
    <property type="term" value="C:nucleus"/>
    <property type="evidence" value="ECO:0007669"/>
    <property type="project" value="UniProtKB-SubCell"/>
</dbReference>
<dbReference type="GO" id="GO:0110155">
    <property type="term" value="P:NAD-cap decapping"/>
    <property type="evidence" value="ECO:0007669"/>
    <property type="project" value="TreeGrafter"/>
</dbReference>
<comment type="cofactor">
    <cofactor evidence="2">
        <name>a divalent metal cation</name>
        <dbReference type="ChEBI" id="CHEBI:60240"/>
    </cofactor>
</comment>
<name>A0A914YQ51_9BILA</name>
<feature type="domain" description="RAI1-like" evidence="3">
    <location>
        <begin position="5"/>
        <end position="296"/>
    </location>
</feature>
<dbReference type="WBParaSite" id="PSU_v2.g21158.t1">
    <property type="protein sequence ID" value="PSU_v2.g21158.t1"/>
    <property type="gene ID" value="PSU_v2.g21158"/>
</dbReference>
<dbReference type="GO" id="GO:0003723">
    <property type="term" value="F:RNA binding"/>
    <property type="evidence" value="ECO:0007669"/>
    <property type="project" value="UniProtKB-KW"/>
</dbReference>
<reference evidence="5" key="1">
    <citation type="submission" date="2022-11" db="UniProtKB">
        <authorList>
            <consortium name="WormBaseParasite"/>
        </authorList>
    </citation>
    <scope>IDENTIFICATION</scope>
</reference>
<evidence type="ECO:0000256" key="1">
    <source>
        <dbReference type="ARBA" id="ARBA00006562"/>
    </source>
</evidence>
<evidence type="ECO:0000313" key="5">
    <source>
        <dbReference type="WBParaSite" id="PSU_v2.g21158.t1"/>
    </source>
</evidence>
<organism evidence="4 5">
    <name type="scientific">Panagrolaimus superbus</name>
    <dbReference type="NCBI Taxonomy" id="310955"/>
    <lineage>
        <taxon>Eukaryota</taxon>
        <taxon>Metazoa</taxon>
        <taxon>Ecdysozoa</taxon>
        <taxon>Nematoda</taxon>
        <taxon>Chromadorea</taxon>
        <taxon>Rhabditida</taxon>
        <taxon>Tylenchina</taxon>
        <taxon>Panagrolaimomorpha</taxon>
        <taxon>Panagrolaimoidea</taxon>
        <taxon>Panagrolaimidae</taxon>
        <taxon>Panagrolaimus</taxon>
    </lineage>
</organism>
<dbReference type="GO" id="GO:0005829">
    <property type="term" value="C:cytosol"/>
    <property type="evidence" value="ECO:0007669"/>
    <property type="project" value="TreeGrafter"/>
</dbReference>
<keyword evidence="2" id="KW-0694">RNA-binding</keyword>
<evidence type="ECO:0000259" key="3">
    <source>
        <dbReference type="Pfam" id="PF08652"/>
    </source>
</evidence>
<dbReference type="GO" id="GO:0004518">
    <property type="term" value="F:nuclease activity"/>
    <property type="evidence" value="ECO:0007669"/>
    <property type="project" value="UniProtKB-KW"/>
</dbReference>
<dbReference type="AlphaFoldDB" id="A0A914YQ51"/>
<evidence type="ECO:0000313" key="4">
    <source>
        <dbReference type="Proteomes" id="UP000887577"/>
    </source>
</evidence>
<dbReference type="Pfam" id="PF08652">
    <property type="entry name" value="RAI1"/>
    <property type="match status" value="1"/>
</dbReference>
<comment type="subcellular location">
    <subcellularLocation>
        <location evidence="2">Nucleus</location>
    </subcellularLocation>
</comment>
<dbReference type="GO" id="GO:0034353">
    <property type="term" value="F:mRNA 5'-diphosphatase activity"/>
    <property type="evidence" value="ECO:0007669"/>
    <property type="project" value="TreeGrafter"/>
</dbReference>
<keyword evidence="2" id="KW-0539">Nucleus</keyword>
<keyword evidence="2" id="KW-0547">Nucleotide-binding</keyword>
<dbReference type="GO" id="GO:0000956">
    <property type="term" value="P:nuclear-transcribed mRNA catabolic process"/>
    <property type="evidence" value="ECO:0007669"/>
    <property type="project" value="TreeGrafter"/>
</dbReference>
<dbReference type="PANTHER" id="PTHR12395:SF9">
    <property type="entry name" value="DECAPPING AND EXORIBONUCLEASE PROTEIN"/>
    <property type="match status" value="1"/>
</dbReference>
<comment type="function">
    <text evidence="2">Decapping enzyme for NAD-capped RNAs: specifically hydrolyzes the nicotinamide adenine dinucleotide (NAD) cap from a subset of RNAs by removing the entire NAD moiety from the 5'-end of an NAD-capped RNA.</text>
</comment>
<proteinExistence type="inferred from homology"/>
<keyword evidence="4" id="KW-1185">Reference proteome</keyword>
<evidence type="ECO:0000256" key="2">
    <source>
        <dbReference type="RuleBase" id="RU367113"/>
    </source>
</evidence>
<dbReference type="InterPro" id="IPR013961">
    <property type="entry name" value="RAI1"/>
</dbReference>
<sequence length="328" mass="39009">MYKEFYYDGDVEGQQKYHFDLNHGYETFDERLQRPLDEGLASICKYLLQKFSSTSSGITLREAVQYADFACFRGTLQKFAATFFETQRPKDRGWKFMIVKFQGVFFIQELETDARQEEKIKETAYEKLATYWGLKFERYILAENGKMPDSRSPVSTIVQTNAIFKLHFNPLPEIPKSITVFYSAEIDGISKEGKHMEVKTRNHRSVIHHRIMNWWLQCRLANIKKITFGMREDGIVKTLETCSIWKLENLHCRHPKRAYDFDIAMNSIHFFLHQIKSFYNNHLKMNEVLIIERKPMELNVQCSIQKANYSQIFSEDFLRFFGPKKRRY</sequence>
<keyword evidence="2" id="KW-0378">Hydrolase</keyword>
<accession>A0A914YQ51</accession>
<dbReference type="EC" id="3.6.1.-" evidence="2"/>
<dbReference type="Proteomes" id="UP000887577">
    <property type="component" value="Unplaced"/>
</dbReference>
<dbReference type="InterPro" id="IPR039039">
    <property type="entry name" value="RAI1-like_fam"/>
</dbReference>
<dbReference type="GO" id="GO:0046872">
    <property type="term" value="F:metal ion binding"/>
    <property type="evidence" value="ECO:0007669"/>
    <property type="project" value="UniProtKB-KW"/>
</dbReference>
<keyword evidence="2" id="KW-0540">Nuclease</keyword>
<comment type="similarity">
    <text evidence="1 2">Belongs to the DXO/Dom3Z family.</text>
</comment>
<dbReference type="PANTHER" id="PTHR12395">
    <property type="entry name" value="DOM-3 RELATED"/>
    <property type="match status" value="1"/>
</dbReference>
<protein>
    <recommendedName>
        <fullName evidence="2">Decapping nuclease</fullName>
        <ecNumber evidence="2">3.6.1.-</ecNumber>
    </recommendedName>
</protein>